<dbReference type="PANTHER" id="PTHR30008:SF0">
    <property type="entry name" value="EXODEOXYRIBONUCLEASE 7 LARGE SUBUNIT"/>
    <property type="match status" value="1"/>
</dbReference>
<feature type="domain" description="Exonuclease VII large subunit C-terminal" evidence="7">
    <location>
        <begin position="123"/>
        <end position="437"/>
    </location>
</feature>
<dbReference type="HAMAP" id="MF_00378">
    <property type="entry name" value="Exonuc_7_L"/>
    <property type="match status" value="1"/>
</dbReference>
<proteinExistence type="inferred from homology"/>
<feature type="domain" description="OB-fold nucleic acid binding" evidence="8">
    <location>
        <begin position="7"/>
        <end position="100"/>
    </location>
</feature>
<comment type="caution">
    <text evidence="9">The sequence shown here is derived from an EMBL/GenBank/DDBJ whole genome shotgun (WGS) entry which is preliminary data.</text>
</comment>
<evidence type="ECO:0000256" key="5">
    <source>
        <dbReference type="HAMAP-Rule" id="MF_00378"/>
    </source>
</evidence>
<evidence type="ECO:0000256" key="3">
    <source>
        <dbReference type="ARBA" id="ARBA00022801"/>
    </source>
</evidence>
<gene>
    <name evidence="5 9" type="primary">xseA</name>
    <name evidence="9" type="ORF">ACFSJ3_02625</name>
</gene>
<protein>
    <recommendedName>
        <fullName evidence="5">Exodeoxyribonuclease 7 large subunit</fullName>
        <ecNumber evidence="5">3.1.11.6</ecNumber>
    </recommendedName>
    <alternativeName>
        <fullName evidence="5">Exodeoxyribonuclease VII large subunit</fullName>
        <shortName evidence="5">Exonuclease VII large subunit</shortName>
    </alternativeName>
</protein>
<dbReference type="PANTHER" id="PTHR30008">
    <property type="entry name" value="EXODEOXYRIBONUCLEASE 7 LARGE SUBUNIT"/>
    <property type="match status" value="1"/>
</dbReference>
<organism evidence="9 10">
    <name type="scientific">Corallincola platygyrae</name>
    <dbReference type="NCBI Taxonomy" id="1193278"/>
    <lineage>
        <taxon>Bacteria</taxon>
        <taxon>Pseudomonadati</taxon>
        <taxon>Pseudomonadota</taxon>
        <taxon>Gammaproteobacteria</taxon>
        <taxon>Alteromonadales</taxon>
        <taxon>Psychromonadaceae</taxon>
        <taxon>Corallincola</taxon>
    </lineage>
</organism>
<comment type="function">
    <text evidence="5">Bidirectionally degrades single-stranded DNA into large acid-insoluble oligonucleotides, which are then degraded further into small acid-soluble oligonucleotides.</text>
</comment>
<keyword evidence="10" id="KW-1185">Reference proteome</keyword>
<sequence>MSVSKVFSVSTLNRCARQLLEEGLGTIWLQGELSNFVAASSGHWYFSIKDERSQVKGAMFRGANRKVSLQPRSGLQVLVKAQVSLYEPRGDYQIIVEMMEDAGEGLLKQKFEQLKMQLAAEGLFSTELKQPIPAHPLTVGVVTSPTGAALHDILTVMKRRNPSIRVIIYPTQVQGDTAPPQIAKAIALANQRDECDVLIVGRGGGSLEDLWAFNDEIVARTIHASHIPVISAVGHEIDTTIADYVADMRAPTPSAAAEYVSGDTSHQRQQLSQLAARLRLACARKVEKQQMHLTSLVQRLTQQHPAHQLQQQQQRADDLNARLMRAVSSVMSAKQLSASQLSMRLDKSQPGHRVAMLGQRQANLTARLQKSMQSLLSTQQQNWQQASHGLSLVSPLSTLGRGYTITKDHQTGQIIKRVEDVMPGQQLVSQLTDGQIISDVTEVLPSKQSKE</sequence>
<comment type="similarity">
    <text evidence="5 6">Belongs to the XseA family.</text>
</comment>
<keyword evidence="1 5" id="KW-0963">Cytoplasm</keyword>
<accession>A0ABW4XIL3</accession>
<dbReference type="Pfam" id="PF13742">
    <property type="entry name" value="tRNA_anti_2"/>
    <property type="match status" value="1"/>
</dbReference>
<keyword evidence="2 5" id="KW-0540">Nuclease</keyword>
<evidence type="ECO:0000256" key="2">
    <source>
        <dbReference type="ARBA" id="ARBA00022722"/>
    </source>
</evidence>
<dbReference type="Proteomes" id="UP001597380">
    <property type="component" value="Unassembled WGS sequence"/>
</dbReference>
<reference evidence="10" key="1">
    <citation type="journal article" date="2019" name="Int. J. Syst. Evol. Microbiol.">
        <title>The Global Catalogue of Microorganisms (GCM) 10K type strain sequencing project: providing services to taxonomists for standard genome sequencing and annotation.</title>
        <authorList>
            <consortium name="The Broad Institute Genomics Platform"/>
            <consortium name="The Broad Institute Genome Sequencing Center for Infectious Disease"/>
            <person name="Wu L."/>
            <person name="Ma J."/>
        </authorList>
    </citation>
    <scope>NUCLEOTIDE SEQUENCE [LARGE SCALE GENOMIC DNA]</scope>
    <source>
        <strain evidence="10">CGMCC 1.10992</strain>
    </source>
</reference>
<dbReference type="EC" id="3.1.11.6" evidence="5"/>
<dbReference type="InterPro" id="IPR003753">
    <property type="entry name" value="Exonuc_VII_L"/>
</dbReference>
<dbReference type="Pfam" id="PF02601">
    <property type="entry name" value="Exonuc_VII_L"/>
    <property type="match status" value="1"/>
</dbReference>
<evidence type="ECO:0000259" key="7">
    <source>
        <dbReference type="Pfam" id="PF02601"/>
    </source>
</evidence>
<keyword evidence="3 5" id="KW-0378">Hydrolase</keyword>
<dbReference type="NCBIfam" id="TIGR00237">
    <property type="entry name" value="xseA"/>
    <property type="match status" value="1"/>
</dbReference>
<comment type="subcellular location">
    <subcellularLocation>
        <location evidence="5 6">Cytoplasm</location>
    </subcellularLocation>
</comment>
<dbReference type="CDD" id="cd04489">
    <property type="entry name" value="ExoVII_LU_OBF"/>
    <property type="match status" value="1"/>
</dbReference>
<keyword evidence="4 5" id="KW-0269">Exonuclease</keyword>
<dbReference type="InterPro" id="IPR025824">
    <property type="entry name" value="OB-fold_nuc-bd_dom"/>
</dbReference>
<comment type="subunit">
    <text evidence="5">Heterooligomer composed of large and small subunits.</text>
</comment>
<dbReference type="EMBL" id="JBHUHT010000007">
    <property type="protein sequence ID" value="MFD2094863.1"/>
    <property type="molecule type" value="Genomic_DNA"/>
</dbReference>
<name>A0ABW4XIL3_9GAMM</name>
<dbReference type="GO" id="GO:0008855">
    <property type="term" value="F:exodeoxyribonuclease VII activity"/>
    <property type="evidence" value="ECO:0007669"/>
    <property type="project" value="UniProtKB-EC"/>
</dbReference>
<evidence type="ECO:0000256" key="1">
    <source>
        <dbReference type="ARBA" id="ARBA00022490"/>
    </source>
</evidence>
<evidence type="ECO:0000313" key="9">
    <source>
        <dbReference type="EMBL" id="MFD2094863.1"/>
    </source>
</evidence>
<evidence type="ECO:0000256" key="6">
    <source>
        <dbReference type="RuleBase" id="RU004355"/>
    </source>
</evidence>
<comment type="catalytic activity">
    <reaction evidence="5 6">
        <text>Exonucleolytic cleavage in either 5'- to 3'- or 3'- to 5'-direction to yield nucleoside 5'-phosphates.</text>
        <dbReference type="EC" id="3.1.11.6"/>
    </reaction>
</comment>
<dbReference type="RefSeq" id="WP_345338132.1">
    <property type="nucleotide sequence ID" value="NZ_BAABLI010000004.1"/>
</dbReference>
<evidence type="ECO:0000256" key="4">
    <source>
        <dbReference type="ARBA" id="ARBA00022839"/>
    </source>
</evidence>
<dbReference type="InterPro" id="IPR020579">
    <property type="entry name" value="Exonuc_VII_lsu_C"/>
</dbReference>
<evidence type="ECO:0000259" key="8">
    <source>
        <dbReference type="Pfam" id="PF13742"/>
    </source>
</evidence>
<evidence type="ECO:0000313" key="10">
    <source>
        <dbReference type="Proteomes" id="UP001597380"/>
    </source>
</evidence>